<reference evidence="2 3" key="1">
    <citation type="submission" date="2019-08" db="EMBL/GenBank/DDBJ databases">
        <title>In-depth cultivation of the pig gut microbiome towards novel bacterial diversity and tailored functional studies.</title>
        <authorList>
            <person name="Wylensek D."/>
            <person name="Hitch T.C.A."/>
            <person name="Clavel T."/>
        </authorList>
    </citation>
    <scope>NUCLEOTIDE SEQUENCE [LARGE SCALE GENOMIC DNA]</scope>
    <source>
        <strain evidence="2 3">Oil+RF-744-GAM-WT-6</strain>
    </source>
</reference>
<organism evidence="2 3">
    <name type="scientific">Stecheria intestinalis</name>
    <dbReference type="NCBI Taxonomy" id="2606630"/>
    <lineage>
        <taxon>Bacteria</taxon>
        <taxon>Bacillati</taxon>
        <taxon>Bacillota</taxon>
        <taxon>Erysipelotrichia</taxon>
        <taxon>Erysipelotrichales</taxon>
        <taxon>Erysipelotrichaceae</taxon>
        <taxon>Stecheria</taxon>
    </lineage>
</organism>
<gene>
    <name evidence="2" type="ORF">FYJ51_12675</name>
</gene>
<evidence type="ECO:0000313" key="3">
    <source>
        <dbReference type="Proteomes" id="UP000461880"/>
    </source>
</evidence>
<comment type="caution">
    <text evidence="2">The sequence shown here is derived from an EMBL/GenBank/DDBJ whole genome shotgun (WGS) entry which is preliminary data.</text>
</comment>
<proteinExistence type="predicted"/>
<keyword evidence="3" id="KW-1185">Reference proteome</keyword>
<keyword evidence="1" id="KW-0472">Membrane</keyword>
<dbReference type="AlphaFoldDB" id="A0A7X2TGH6"/>
<name>A0A7X2TGH6_9FIRM</name>
<sequence length="132" mass="15655">MDLRITNTPKGQYLTICEKYRGKTTGKRKDIYVRKIGYASEYASQYSDPIAHFTVCFTALVLIRLLHLKLKKKYPVGQLLESLRRYSCIPISEKDYQFCFYNEVIRECGSAFDISLDRKFQTQQEMRRLLKY</sequence>
<dbReference type="EMBL" id="VUMN01000048">
    <property type="protein sequence ID" value="MSS59747.1"/>
    <property type="molecule type" value="Genomic_DNA"/>
</dbReference>
<evidence type="ECO:0000256" key="1">
    <source>
        <dbReference type="SAM" id="Phobius"/>
    </source>
</evidence>
<evidence type="ECO:0008006" key="4">
    <source>
        <dbReference type="Google" id="ProtNLM"/>
    </source>
</evidence>
<evidence type="ECO:0000313" key="2">
    <source>
        <dbReference type="EMBL" id="MSS59747.1"/>
    </source>
</evidence>
<dbReference type="RefSeq" id="WP_154505951.1">
    <property type="nucleotide sequence ID" value="NZ_VUMN01000048.1"/>
</dbReference>
<keyword evidence="1" id="KW-0812">Transmembrane</keyword>
<accession>A0A7X2TGH6</accession>
<keyword evidence="1" id="KW-1133">Transmembrane helix</keyword>
<feature type="transmembrane region" description="Helical" evidence="1">
    <location>
        <begin position="50"/>
        <end position="66"/>
    </location>
</feature>
<dbReference type="Proteomes" id="UP000461880">
    <property type="component" value="Unassembled WGS sequence"/>
</dbReference>
<protein>
    <recommendedName>
        <fullName evidence="4">Transposase</fullName>
    </recommendedName>
</protein>